<protein>
    <submittedName>
        <fullName evidence="2">Uncharacterized protein</fullName>
    </submittedName>
</protein>
<feature type="region of interest" description="Disordered" evidence="1">
    <location>
        <begin position="42"/>
        <end position="62"/>
    </location>
</feature>
<gene>
    <name evidence="2" type="ORF">CNECB9_760025</name>
</gene>
<name>A0A1K0ISE5_CUPNE</name>
<evidence type="ECO:0000256" key="1">
    <source>
        <dbReference type="SAM" id="MobiDB-lite"/>
    </source>
</evidence>
<dbReference type="AlphaFoldDB" id="A0A1K0ISE5"/>
<proteinExistence type="predicted"/>
<organism evidence="2">
    <name type="scientific">Cupriavidus necator</name>
    <name type="common">Alcaligenes eutrophus</name>
    <name type="synonym">Ralstonia eutropha</name>
    <dbReference type="NCBI Taxonomy" id="106590"/>
    <lineage>
        <taxon>Bacteria</taxon>
        <taxon>Pseudomonadati</taxon>
        <taxon>Pseudomonadota</taxon>
        <taxon>Betaproteobacteria</taxon>
        <taxon>Burkholderiales</taxon>
        <taxon>Burkholderiaceae</taxon>
        <taxon>Cupriavidus</taxon>
    </lineage>
</organism>
<accession>A0A1K0ISE5</accession>
<dbReference type="EMBL" id="FMSH01000525">
    <property type="protein sequence ID" value="SCV00809.1"/>
    <property type="molecule type" value="Genomic_DNA"/>
</dbReference>
<evidence type="ECO:0000313" key="2">
    <source>
        <dbReference type="EMBL" id="SCV00809.1"/>
    </source>
</evidence>
<sequence length="62" mass="6464">MSPVVWPDRFPDCLVLLAPGEGLPPALSLRAGGQAEAACRERGLDQIPGRNRGARIAGVSTP</sequence>
<reference evidence="2" key="1">
    <citation type="submission" date="2016-09" db="EMBL/GenBank/DDBJ databases">
        <authorList>
            <person name="Capua I."/>
            <person name="De Benedictis P."/>
            <person name="Joannis T."/>
            <person name="Lombin L.H."/>
            <person name="Cattoli G."/>
        </authorList>
    </citation>
    <scope>NUCLEOTIDE SEQUENCE</scope>
    <source>
        <strain evidence="2">B9</strain>
    </source>
</reference>